<dbReference type="InterPro" id="IPR050312">
    <property type="entry name" value="IolE/XylAMocC-like"/>
</dbReference>
<protein>
    <recommendedName>
        <fullName evidence="1">Xylose isomerase-like TIM barrel domain-containing protein</fullName>
    </recommendedName>
</protein>
<evidence type="ECO:0000259" key="1">
    <source>
        <dbReference type="Pfam" id="PF01261"/>
    </source>
</evidence>
<accession>A0A6N4V8N7</accession>
<gene>
    <name evidence="2" type="ORF">MPOR_29920</name>
</gene>
<dbReference type="PANTHER" id="PTHR12110:SF48">
    <property type="entry name" value="BLL3656 PROTEIN"/>
    <property type="match status" value="1"/>
</dbReference>
<dbReference type="Gene3D" id="3.20.20.150">
    <property type="entry name" value="Divalent-metal-dependent TIM barrel enzymes"/>
    <property type="match status" value="1"/>
</dbReference>
<dbReference type="KEGG" id="mpof:MPOR_29920"/>
<dbReference type="AlphaFoldDB" id="A0A6N4V8N7"/>
<organism evidence="2 3">
    <name type="scientific">Mycolicibacterium poriferae</name>
    <dbReference type="NCBI Taxonomy" id="39694"/>
    <lineage>
        <taxon>Bacteria</taxon>
        <taxon>Bacillati</taxon>
        <taxon>Actinomycetota</taxon>
        <taxon>Actinomycetes</taxon>
        <taxon>Mycobacteriales</taxon>
        <taxon>Mycobacteriaceae</taxon>
        <taxon>Mycolicibacterium</taxon>
    </lineage>
</organism>
<dbReference type="EMBL" id="AP022570">
    <property type="protein sequence ID" value="BBX51966.1"/>
    <property type="molecule type" value="Genomic_DNA"/>
</dbReference>
<feature type="domain" description="Xylose isomerase-like TIM barrel" evidence="1">
    <location>
        <begin position="36"/>
        <end position="268"/>
    </location>
</feature>
<dbReference type="InterPro" id="IPR013022">
    <property type="entry name" value="Xyl_isomerase-like_TIM-brl"/>
</dbReference>
<keyword evidence="3" id="KW-1185">Reference proteome</keyword>
<dbReference type="PANTHER" id="PTHR12110">
    <property type="entry name" value="HYDROXYPYRUVATE ISOMERASE"/>
    <property type="match status" value="1"/>
</dbReference>
<reference evidence="2 3" key="1">
    <citation type="journal article" date="2019" name="Emerg. Microbes Infect.">
        <title>Comprehensive subspecies identification of 175 nontuberculous mycobacteria species based on 7547 genomic profiles.</title>
        <authorList>
            <person name="Matsumoto Y."/>
            <person name="Kinjo T."/>
            <person name="Motooka D."/>
            <person name="Nabeya D."/>
            <person name="Jung N."/>
            <person name="Uechi K."/>
            <person name="Horii T."/>
            <person name="Iida T."/>
            <person name="Fujita J."/>
            <person name="Nakamura S."/>
        </authorList>
    </citation>
    <scope>NUCLEOTIDE SEQUENCE [LARGE SCALE GENOMIC DNA]</scope>
    <source>
        <strain evidence="2 3">JCM 12603</strain>
    </source>
</reference>
<dbReference type="Pfam" id="PF01261">
    <property type="entry name" value="AP_endonuc_2"/>
    <property type="match status" value="1"/>
</dbReference>
<sequence length="288" mass="31192">MRLLRRHATPEAVRTRPITLAPLTVLELGPPELVACAAEAGYDGVGLRLIRATEQEPVRPTLGQTPTIRETRRRLDATGLFVLDVEVLRLRPDTRVREEFGAVLETAAYLGAGQALVTGNDPDHSRLADNLAELAEFAAQFGVRANLEPMPWTDVRDLAEATSILRACHAGSVGVLVDALHYDRTATTPDDLQALPADWINYVQICDGLSPRPTSVDELRFQGRNARLLPGEGCIDLVDMLQALPGVPVSIEAPVQWRAPAGVRARAALRAARQVVGRADADRVTLSA</sequence>
<dbReference type="RefSeq" id="WP_235682195.1">
    <property type="nucleotide sequence ID" value="NZ_AP022570.1"/>
</dbReference>
<name>A0A6N4V8N7_9MYCO</name>
<proteinExistence type="predicted"/>
<dbReference type="Proteomes" id="UP000466785">
    <property type="component" value="Chromosome"/>
</dbReference>
<dbReference type="InterPro" id="IPR036237">
    <property type="entry name" value="Xyl_isomerase-like_sf"/>
</dbReference>
<evidence type="ECO:0000313" key="2">
    <source>
        <dbReference type="EMBL" id="BBX51966.1"/>
    </source>
</evidence>
<evidence type="ECO:0000313" key="3">
    <source>
        <dbReference type="Proteomes" id="UP000466785"/>
    </source>
</evidence>
<dbReference type="SUPFAM" id="SSF51658">
    <property type="entry name" value="Xylose isomerase-like"/>
    <property type="match status" value="1"/>
</dbReference>